<dbReference type="PANTHER" id="PTHR13602:SF2">
    <property type="entry name" value="UPF0488 PROTEIN C8ORF33"/>
    <property type="match status" value="1"/>
</dbReference>
<feature type="compositionally biased region" description="Basic and acidic residues" evidence="2">
    <location>
        <begin position="31"/>
        <end position="44"/>
    </location>
</feature>
<evidence type="ECO:0000256" key="1">
    <source>
        <dbReference type="ARBA" id="ARBA00005707"/>
    </source>
</evidence>
<protein>
    <submittedName>
        <fullName evidence="3">Uncharacterized protein</fullName>
    </submittedName>
</protein>
<evidence type="ECO:0000313" key="3">
    <source>
        <dbReference type="EMBL" id="KAJ4462750.1"/>
    </source>
</evidence>
<feature type="region of interest" description="Disordered" evidence="2">
    <location>
        <begin position="1"/>
        <end position="44"/>
    </location>
</feature>
<name>A0ABQ8V105_9EUKA</name>
<dbReference type="PANTHER" id="PTHR13602">
    <property type="entry name" value="UPF0488 PROTEIN C8ORF33"/>
    <property type="match status" value="1"/>
</dbReference>
<organism evidence="3 4">
    <name type="scientific">Paratrimastix pyriformis</name>
    <dbReference type="NCBI Taxonomy" id="342808"/>
    <lineage>
        <taxon>Eukaryota</taxon>
        <taxon>Metamonada</taxon>
        <taxon>Preaxostyla</taxon>
        <taxon>Paratrimastigidae</taxon>
        <taxon>Paratrimastix</taxon>
    </lineage>
</organism>
<reference evidence="3" key="1">
    <citation type="journal article" date="2022" name="bioRxiv">
        <title>Genomics of Preaxostyla Flagellates Illuminates Evolutionary Transitions and the Path Towards Mitochondrial Loss.</title>
        <authorList>
            <person name="Novak L.V.F."/>
            <person name="Treitli S.C."/>
            <person name="Pyrih J."/>
            <person name="Halakuc P."/>
            <person name="Pipaliya S.V."/>
            <person name="Vacek V."/>
            <person name="Brzon O."/>
            <person name="Soukal P."/>
            <person name="Eme L."/>
            <person name="Dacks J.B."/>
            <person name="Karnkowska A."/>
            <person name="Elias M."/>
            <person name="Hampl V."/>
        </authorList>
    </citation>
    <scope>NUCLEOTIDE SEQUENCE</scope>
    <source>
        <strain evidence="3">RCP-MX</strain>
    </source>
</reference>
<evidence type="ECO:0000256" key="2">
    <source>
        <dbReference type="SAM" id="MobiDB-lite"/>
    </source>
</evidence>
<dbReference type="Pfam" id="PF15393">
    <property type="entry name" value="DUF4615"/>
    <property type="match status" value="1"/>
</dbReference>
<comment type="caution">
    <text evidence="3">The sequence shown here is derived from an EMBL/GenBank/DDBJ whole genome shotgun (WGS) entry which is preliminary data.</text>
</comment>
<dbReference type="InterPro" id="IPR029274">
    <property type="entry name" value="DUF4615"/>
</dbReference>
<accession>A0ABQ8V105</accession>
<evidence type="ECO:0000313" key="4">
    <source>
        <dbReference type="Proteomes" id="UP001141327"/>
    </source>
</evidence>
<comment type="similarity">
    <text evidence="1">Belongs to the UPF0488 family.</text>
</comment>
<proteinExistence type="inferred from homology"/>
<feature type="compositionally biased region" description="Pro residues" evidence="2">
    <location>
        <begin position="7"/>
        <end position="17"/>
    </location>
</feature>
<keyword evidence="4" id="KW-1185">Reference proteome</keyword>
<gene>
    <name evidence="3" type="ORF">PAPYR_767</name>
</gene>
<dbReference type="Proteomes" id="UP001141327">
    <property type="component" value="Unassembled WGS sequence"/>
</dbReference>
<dbReference type="EMBL" id="JAPMOS010000002">
    <property type="protein sequence ID" value="KAJ4462750.1"/>
    <property type="molecule type" value="Genomic_DNA"/>
</dbReference>
<sequence>MDAAAPAPVPVPVPVPVPDAAQLKKKQKNKERRERQKASRTENRLPEGADRIVWTLDEEIEWFCQQFEMGLRHATREQAAETRSIMSALKSATAPLARKRQLMHVTIPDYRERMSQDIDWIREMRSSLWKKDVAAPLAEEEVPPALVADPAASH</sequence>